<gene>
    <name evidence="12" type="ORF">GCM10009107_60900</name>
</gene>
<reference evidence="12 13" key="1">
    <citation type="journal article" date="2019" name="Int. J. Syst. Evol. Microbiol.">
        <title>The Global Catalogue of Microorganisms (GCM) 10K type strain sequencing project: providing services to taxonomists for standard genome sequencing and annotation.</title>
        <authorList>
            <consortium name="The Broad Institute Genomics Platform"/>
            <consortium name="The Broad Institute Genome Sequencing Center for Infectious Disease"/>
            <person name="Wu L."/>
            <person name="Ma J."/>
        </authorList>
    </citation>
    <scope>NUCLEOTIDE SEQUENCE [LARGE SCALE GENOMIC DNA]</scope>
    <source>
        <strain evidence="12 13">JCM 15503</strain>
    </source>
</reference>
<evidence type="ECO:0000256" key="1">
    <source>
        <dbReference type="ARBA" id="ARBA00001946"/>
    </source>
</evidence>
<evidence type="ECO:0000256" key="10">
    <source>
        <dbReference type="SAM" id="SignalP"/>
    </source>
</evidence>
<comment type="cofactor">
    <cofactor evidence="1">
        <name>Mg(2+)</name>
        <dbReference type="ChEBI" id="CHEBI:18420"/>
    </cofactor>
</comment>
<accession>A0ABN1KL35</accession>
<dbReference type="InterPro" id="IPR052038">
    <property type="entry name" value="Type-VII_TA_antitoxin"/>
</dbReference>
<evidence type="ECO:0000256" key="4">
    <source>
        <dbReference type="ARBA" id="ARBA00022695"/>
    </source>
</evidence>
<evidence type="ECO:0000313" key="12">
    <source>
        <dbReference type="EMBL" id="GAA0769712.1"/>
    </source>
</evidence>
<keyword evidence="4" id="KW-0548">Nucleotidyltransferase</keyword>
<keyword evidence="6" id="KW-0547">Nucleotide-binding</keyword>
<evidence type="ECO:0000256" key="5">
    <source>
        <dbReference type="ARBA" id="ARBA00022723"/>
    </source>
</evidence>
<dbReference type="Gene3D" id="3.30.460.10">
    <property type="entry name" value="Beta Polymerase, domain 2"/>
    <property type="match status" value="1"/>
</dbReference>
<keyword evidence="10" id="KW-0732">Signal</keyword>
<evidence type="ECO:0000313" key="13">
    <source>
        <dbReference type="Proteomes" id="UP001500279"/>
    </source>
</evidence>
<dbReference type="InterPro" id="IPR043519">
    <property type="entry name" value="NT_sf"/>
</dbReference>
<dbReference type="Pfam" id="PF01909">
    <property type="entry name" value="NTP_transf_2"/>
    <property type="match status" value="1"/>
</dbReference>
<dbReference type="SUPFAM" id="SSF81301">
    <property type="entry name" value="Nucleotidyltransferase"/>
    <property type="match status" value="1"/>
</dbReference>
<evidence type="ECO:0000256" key="8">
    <source>
        <dbReference type="ARBA" id="ARBA00022842"/>
    </source>
</evidence>
<proteinExistence type="inferred from homology"/>
<evidence type="ECO:0000256" key="6">
    <source>
        <dbReference type="ARBA" id="ARBA00022741"/>
    </source>
</evidence>
<evidence type="ECO:0000259" key="11">
    <source>
        <dbReference type="Pfam" id="PF01909"/>
    </source>
</evidence>
<sequence length="143" mass="15725">MLGVWFIKLLGARAAGALAAGCAGDCDGLHAVDLRRLFRRPYDQRTMKPSQLLELHREALRILVAKQARLRNLRVFGSVASGKDTEASDIDFLIEPLDGASLYDLAGLHVELEELLGVKVDLVTPRGLPKRSRDRIISEALPV</sequence>
<feature type="signal peptide" evidence="10">
    <location>
        <begin position="1"/>
        <end position="19"/>
    </location>
</feature>
<keyword evidence="5" id="KW-0479">Metal-binding</keyword>
<feature type="chain" id="PRO_5047477021" description="Polymerase nucleotidyl transferase domain-containing protein" evidence="10">
    <location>
        <begin position="20"/>
        <end position="143"/>
    </location>
</feature>
<dbReference type="PANTHER" id="PTHR33571:SF12">
    <property type="entry name" value="BSL3053 PROTEIN"/>
    <property type="match status" value="1"/>
</dbReference>
<comment type="caution">
    <text evidence="12">The sequence shown here is derived from an EMBL/GenBank/DDBJ whole genome shotgun (WGS) entry which is preliminary data.</text>
</comment>
<name>A0ABN1KL35_9BURK</name>
<comment type="similarity">
    <text evidence="9">Belongs to the MntA antitoxin family.</text>
</comment>
<dbReference type="EMBL" id="BAAAEW010000047">
    <property type="protein sequence ID" value="GAA0769712.1"/>
    <property type="molecule type" value="Genomic_DNA"/>
</dbReference>
<dbReference type="Proteomes" id="UP001500279">
    <property type="component" value="Unassembled WGS sequence"/>
</dbReference>
<feature type="domain" description="Polymerase nucleotidyl transferase" evidence="11">
    <location>
        <begin position="59"/>
        <end position="139"/>
    </location>
</feature>
<keyword evidence="7" id="KW-0067">ATP-binding</keyword>
<keyword evidence="8" id="KW-0460">Magnesium</keyword>
<dbReference type="PANTHER" id="PTHR33571">
    <property type="entry name" value="SSL8005 PROTEIN"/>
    <property type="match status" value="1"/>
</dbReference>
<organism evidence="12 13">
    <name type="scientific">Ideonella azotifigens</name>
    <dbReference type="NCBI Taxonomy" id="513160"/>
    <lineage>
        <taxon>Bacteria</taxon>
        <taxon>Pseudomonadati</taxon>
        <taxon>Pseudomonadota</taxon>
        <taxon>Betaproteobacteria</taxon>
        <taxon>Burkholderiales</taxon>
        <taxon>Sphaerotilaceae</taxon>
        <taxon>Ideonella</taxon>
    </lineage>
</organism>
<evidence type="ECO:0000256" key="3">
    <source>
        <dbReference type="ARBA" id="ARBA00022679"/>
    </source>
</evidence>
<keyword evidence="13" id="KW-1185">Reference proteome</keyword>
<dbReference type="InterPro" id="IPR002934">
    <property type="entry name" value="Polymerase_NTP_transf_dom"/>
</dbReference>
<evidence type="ECO:0000256" key="2">
    <source>
        <dbReference type="ARBA" id="ARBA00022649"/>
    </source>
</evidence>
<evidence type="ECO:0000256" key="7">
    <source>
        <dbReference type="ARBA" id="ARBA00022840"/>
    </source>
</evidence>
<evidence type="ECO:0000256" key="9">
    <source>
        <dbReference type="ARBA" id="ARBA00038276"/>
    </source>
</evidence>
<keyword evidence="3" id="KW-0808">Transferase</keyword>
<protein>
    <recommendedName>
        <fullName evidence="11">Polymerase nucleotidyl transferase domain-containing protein</fullName>
    </recommendedName>
</protein>
<dbReference type="CDD" id="cd05403">
    <property type="entry name" value="NT_KNTase_like"/>
    <property type="match status" value="1"/>
</dbReference>
<keyword evidence="2" id="KW-1277">Toxin-antitoxin system</keyword>